<dbReference type="EMBL" id="DAANCL010000032">
    <property type="protein sequence ID" value="HAC9263313.1"/>
    <property type="molecule type" value="Genomic_DNA"/>
</dbReference>
<dbReference type="EMBL" id="AAKWTQ010000010">
    <property type="protein sequence ID" value="ECW5425417.1"/>
    <property type="molecule type" value="Genomic_DNA"/>
</dbReference>
<evidence type="ECO:0000313" key="4">
    <source>
        <dbReference type="EMBL" id="ECA5342684.1"/>
    </source>
</evidence>
<dbReference type="PATRIC" id="fig|90371.1190.peg.4292"/>
<evidence type="ECO:0000313" key="9">
    <source>
        <dbReference type="EMBL" id="HAB3656615.1"/>
    </source>
</evidence>
<evidence type="ECO:0000313" key="3">
    <source>
        <dbReference type="EMBL" id="AXJ98916.1"/>
    </source>
</evidence>
<dbReference type="EMBL" id="DAANNU010000051">
    <property type="protein sequence ID" value="HAD0665069.1"/>
    <property type="molecule type" value="Genomic_DNA"/>
</dbReference>
<reference evidence="21" key="8">
    <citation type="submission" date="2019-03" db="EMBL/GenBank/DDBJ databases">
        <title>Emergency of fosA3-Carrying Epidemic Plasmids among Salmonella spp. of Food Animal Origin.</title>
        <authorList>
            <person name="Fang L.-X."/>
            <person name="Deng G.-H."/>
            <person name="Liao X.-P."/>
        </authorList>
    </citation>
    <scope>NUCLEOTIDE SEQUENCE</scope>
    <source>
        <strain evidence="21">GDP37-4</strain>
        <strain evidence="22">JXP9</strain>
        <plasmid evidence="21">pGDP37-4</plasmid>
        <plasmid evidence="22">pJXP9</plasmid>
    </source>
</reference>
<evidence type="ECO:0000313" key="18">
    <source>
        <dbReference type="EMBL" id="HAE6120794.1"/>
    </source>
</evidence>
<evidence type="ECO:0000313" key="2">
    <source>
        <dbReference type="EMBL" id="APZ80237.1"/>
    </source>
</evidence>
<name>A0A077W405_SALTM</name>
<reference evidence="5" key="5">
    <citation type="submission" date="2018-07" db="EMBL/GenBank/DDBJ databases">
        <authorList>
            <consortium name="GenomeTrakr network: Whole genome sequencing for foodborne pathogen traceback"/>
        </authorList>
    </citation>
    <scope>NUCLEOTIDE SEQUENCE</scope>
    <source>
        <strain evidence="5">ADRDL-14-19262</strain>
    </source>
</reference>
<reference evidence="17" key="4">
    <citation type="journal article" date="2018" name="Genome Biol.">
        <title>SKESA: strategic k-mer extension for scrupulous assemblies.</title>
        <authorList>
            <person name="Souvorov A."/>
            <person name="Agarwala R."/>
            <person name="Lipman D.J."/>
        </authorList>
    </citation>
    <scope>NUCLEOTIDE SEQUENCE</scope>
    <source>
        <strain evidence="11">L02319-16</strain>
        <strain evidence="10">R27</strain>
        <strain evidence="12">S01267-16</strain>
        <strain evidence="13">S02416-16</strain>
        <strain evidence="14">S05567-15</strain>
        <strain evidence="17">Salmonella enterica</strain>
        <strain evidence="15">SSI_AA379</strain>
    </source>
</reference>
<dbReference type="EMBL" id="KX856066">
    <property type="protein sequence ID" value="APZ80237.1"/>
    <property type="molecule type" value="Genomic_DNA"/>
</dbReference>
<accession>A0A2J0RBP4</accession>
<evidence type="ECO:0000313" key="19">
    <source>
        <dbReference type="EMBL" id="HAE6333485.1"/>
    </source>
</evidence>
<evidence type="ECO:0000313" key="6">
    <source>
        <dbReference type="EMBL" id="EDA7345159.1"/>
    </source>
</evidence>
<evidence type="ECO:0000313" key="8">
    <source>
        <dbReference type="EMBL" id="HAB3533229.1"/>
    </source>
</evidence>
<dbReference type="EMBL" id="DAANGD010000038">
    <property type="protein sequence ID" value="HAC9737894.1"/>
    <property type="molecule type" value="Genomic_DNA"/>
</dbReference>
<evidence type="ECO:0000313" key="15">
    <source>
        <dbReference type="EMBL" id="HAD0665069.1"/>
    </source>
</evidence>
<geneLocation type="plasmid" evidence="1">
    <name>pHK0653</name>
</geneLocation>
<dbReference type="EMBL" id="KT334335">
    <property type="protein sequence ID" value="ALI92836.1"/>
    <property type="molecule type" value="Genomic_DNA"/>
</dbReference>
<dbReference type="EMBL" id="AAHUQY010000021">
    <property type="protein sequence ID" value="ECA5342684.1"/>
    <property type="molecule type" value="Genomic_DNA"/>
</dbReference>
<reference evidence="2" key="2">
    <citation type="submission" date="2016-09" db="EMBL/GenBank/DDBJ databases">
        <title>Prevalence and molecular characterization of mcr-1-positive Salmonella strains recovered from animals, food samples and clinical specimens in China.</title>
        <authorList>
            <person name="Cui M."/>
            <person name="Zhang J."/>
            <person name="Zhang C."/>
            <person name="Gu Z."/>
            <person name="Li R."/>
            <person name="Chan E.Wai.-chi."/>
            <person name="Wu C."/>
            <person name="Yan M."/>
            <person name="Xu X."/>
            <person name="Chen S."/>
            <person name="Wu C."/>
        </authorList>
    </citation>
    <scope>NUCLEOTIDE SEQUENCE</scope>
    <source>
        <plasmid evidence="2">pHSHLJ1-MCR1</plasmid>
    </source>
</reference>
<dbReference type="EMBL" id="AALLDS010000027">
    <property type="protein sequence ID" value="EDA7614683.1"/>
    <property type="molecule type" value="Genomic_DNA"/>
</dbReference>
<dbReference type="EMBL" id="MK673548">
    <property type="protein sequence ID" value="QEQ66799.1"/>
    <property type="molecule type" value="Genomic_DNA"/>
</dbReference>
<evidence type="ECO:0000313" key="12">
    <source>
        <dbReference type="EMBL" id="HAC9529320.1"/>
    </source>
</evidence>
<dbReference type="EMBL" id="DAASGN010000091">
    <property type="protein sequence ID" value="HAE5431275.1"/>
    <property type="molecule type" value="Genomic_DNA"/>
</dbReference>
<dbReference type="EMBL" id="DAASOD010000068">
    <property type="protein sequence ID" value="HAE6333485.1"/>
    <property type="molecule type" value="Genomic_DNA"/>
</dbReference>
<dbReference type="AlphaFoldDB" id="A0A077W405"/>
<keyword evidence="1" id="KW-0614">Plasmid</keyword>
<evidence type="ECO:0000313" key="11">
    <source>
        <dbReference type="EMBL" id="HAC9263313.1"/>
    </source>
</evidence>
<reference evidence="4" key="7">
    <citation type="submission" date="2018-12" db="EMBL/GenBank/DDBJ databases">
        <authorList>
            <person name="Ashton P.M."/>
            <person name="Dallman T."/>
            <person name="Nair S."/>
            <person name="De Pinna E."/>
            <person name="Peters T."/>
            <person name="Grant K."/>
        </authorList>
    </citation>
    <scope>NUCLEOTIDE SEQUENCE</scope>
    <source>
        <strain evidence="7">116039</strain>
        <strain evidence="6">149207</strain>
        <strain evidence="4">582921</strain>
    </source>
</reference>
<evidence type="ECO:0000313" key="1">
    <source>
        <dbReference type="EMBL" id="ALI92836.1"/>
    </source>
</evidence>
<reference evidence="17" key="6">
    <citation type="submission" date="2018-07" db="EMBL/GenBank/DDBJ databases">
        <authorList>
            <consortium name="NCBI Pathogen Detection Project"/>
        </authorList>
    </citation>
    <scope>NUCLEOTIDE SEQUENCE</scope>
    <source>
        <strain evidence="11">L02319-16</strain>
        <strain evidence="10">R27</strain>
        <strain evidence="12">S01267-16</strain>
        <strain evidence="13">S02416-16</strain>
        <strain evidence="14">S05567-15</strain>
        <strain evidence="17">Salmonella enterica</strain>
        <strain evidence="15">SSI_AA379</strain>
    </source>
</reference>
<protein>
    <submittedName>
        <fullName evidence="17">Uncharacterized protein</fullName>
    </submittedName>
</protein>
<geneLocation type="plasmid" evidence="21">
    <name>pGDP37-4</name>
</geneLocation>
<dbReference type="EMBL" id="DAARFR010000031">
    <property type="protein sequence ID" value="HAE2237293.1"/>
    <property type="molecule type" value="Genomic_DNA"/>
</dbReference>
<dbReference type="EMBL" id="DAAMEC010000022">
    <property type="protein sequence ID" value="HAC6271284.1"/>
    <property type="molecule type" value="Genomic_DNA"/>
</dbReference>
<evidence type="ECO:0000313" key="20">
    <source>
        <dbReference type="EMBL" id="HAF0962753.1"/>
    </source>
</evidence>
<evidence type="ECO:0000313" key="10">
    <source>
        <dbReference type="EMBL" id="HAC6271284.1"/>
    </source>
</evidence>
<geneLocation type="plasmid" evidence="2">
    <name>pHSHLJ1-MCR1</name>
</geneLocation>
<proteinExistence type="predicted"/>
<geneLocation type="plasmid" evidence="3">
    <name>pJZ26</name>
</geneLocation>
<dbReference type="EMBL" id="DAAGMG010000019">
    <property type="protein sequence ID" value="HAB3656615.1"/>
    <property type="molecule type" value="Genomic_DNA"/>
</dbReference>
<evidence type="ECO:0000313" key="14">
    <source>
        <dbReference type="EMBL" id="HAC9737894.1"/>
    </source>
</evidence>
<evidence type="ECO:0000313" key="21">
    <source>
        <dbReference type="EMBL" id="QEQ66799.1"/>
    </source>
</evidence>
<dbReference type="EMBL" id="DAANEO010000043">
    <property type="protein sequence ID" value="HAC9529320.1"/>
    <property type="molecule type" value="Genomic_DNA"/>
</dbReference>
<reference evidence="1" key="1">
    <citation type="submission" date="2015-07" db="EMBL/GenBank/DDBJ databases">
        <title>Inchi2 plasmids mediate dissemination of oqxab in Salmonella typhimurium.</title>
        <authorList>
            <person name="Wong M.H."/>
            <person name="Chen S."/>
        </authorList>
    </citation>
    <scope>NUCLEOTIDE SEQUENCE</scope>
    <source>
        <strain evidence="1">ST06-53</strain>
        <plasmid evidence="1">pHK0653</plasmid>
    </source>
</reference>
<dbReference type="GeneID" id="91975293"/>
<dbReference type="EMBL" id="MG372114">
    <property type="protein sequence ID" value="AXJ98916.1"/>
    <property type="molecule type" value="Genomic_DNA"/>
</dbReference>
<dbReference type="EMBL" id="DAAGLI010000056">
    <property type="protein sequence ID" value="HAB3533229.1"/>
    <property type="molecule type" value="Genomic_DNA"/>
</dbReference>
<evidence type="ECO:0000313" key="13">
    <source>
        <dbReference type="EMBL" id="HAC9592143.1"/>
    </source>
</evidence>
<sequence>MQNQNTPAQEKHTVYLFNAEHADKTAAKQAGKLFTLDIEHPMTLNDLSLLCESVADAVGAPGGIKYEITTEPNGVQEEY</sequence>
<dbReference type="EMBL" id="DAANFB010000050">
    <property type="protein sequence ID" value="HAC9592143.1"/>
    <property type="molecule type" value="Genomic_DNA"/>
</dbReference>
<accession>A0A077W405</accession>
<gene>
    <name evidence="6" type="ORF">A3U32_21330</name>
    <name evidence="7" type="ORF">A3V89_18135</name>
    <name evidence="5" type="ORF">ADQ28_13705</name>
    <name evidence="4" type="ORF">ELS01_20085</name>
    <name evidence="10" type="ORF">G0A70_17750</name>
    <name evidence="11" type="ORF">G0J81_22880</name>
    <name evidence="12" type="ORF">G0K25_24040</name>
    <name evidence="13" type="ORF">G0K37_24890</name>
    <name evidence="14" type="ORF">G0K72_24515</name>
    <name evidence="15" type="ORF">G0N98_23760</name>
    <name evidence="16" type="ORF">G3231_004228</name>
    <name evidence="18" type="ORF">G4J41_004975</name>
    <name evidence="19" type="ORF">G4J45_004668</name>
    <name evidence="17" type="ORF">G4K03_004707</name>
    <name evidence="20" type="ORF">G9C24_004913</name>
    <name evidence="9" type="ORF">GBS58_21495</name>
    <name evidence="8" type="ORF">GJE27_26055</name>
</gene>
<evidence type="ECO:0000313" key="16">
    <source>
        <dbReference type="EMBL" id="HAE2237293.1"/>
    </source>
</evidence>
<dbReference type="EMBL" id="DAASMH010000052">
    <property type="protein sequence ID" value="HAE6120794.1"/>
    <property type="molecule type" value="Genomic_DNA"/>
</dbReference>
<dbReference type="RefSeq" id="WP_001180999.1">
    <property type="nucleotide sequence ID" value="NC_024983.1"/>
</dbReference>
<evidence type="ECO:0000313" key="17">
    <source>
        <dbReference type="EMBL" id="HAE5431275.1"/>
    </source>
</evidence>
<dbReference type="EMBL" id="AALLBL010000071">
    <property type="protein sequence ID" value="EDA7345159.1"/>
    <property type="molecule type" value="Genomic_DNA"/>
</dbReference>
<dbReference type="EMBL" id="MK673549">
    <property type="protein sequence ID" value="QEQ67042.1"/>
    <property type="molecule type" value="Genomic_DNA"/>
</dbReference>
<reference evidence="3" key="3">
    <citation type="submission" date="2017-10" db="EMBL/GenBank/DDBJ databases">
        <title>Salmonella enterica Serovar Typhimurium strain JZ26 plasmid pJZ26, complete sequence.</title>
        <authorList>
            <person name="Li Y."/>
        </authorList>
    </citation>
    <scope>NUCLEOTIDE SEQUENCE</scope>
    <source>
        <strain evidence="3">JZ26</strain>
        <plasmid evidence="3">pJZ26</plasmid>
    </source>
</reference>
<dbReference type="EMBL" id="DAAUBD010000112">
    <property type="protein sequence ID" value="HAF0962753.1"/>
    <property type="molecule type" value="Genomic_DNA"/>
</dbReference>
<geneLocation type="plasmid" evidence="22">
    <name>pJXP9</name>
</geneLocation>
<organism evidence="17">
    <name type="scientific">Salmonella typhimurium</name>
    <dbReference type="NCBI Taxonomy" id="90371"/>
    <lineage>
        <taxon>Bacteria</taxon>
        <taxon>Pseudomonadati</taxon>
        <taxon>Pseudomonadota</taxon>
        <taxon>Gammaproteobacteria</taxon>
        <taxon>Enterobacterales</taxon>
        <taxon>Enterobacteriaceae</taxon>
        <taxon>Salmonella</taxon>
    </lineage>
</organism>
<evidence type="ECO:0000313" key="5">
    <source>
        <dbReference type="EMBL" id="ECW5425417.1"/>
    </source>
</evidence>
<evidence type="ECO:0000313" key="22">
    <source>
        <dbReference type="EMBL" id="QEQ67042.1"/>
    </source>
</evidence>
<evidence type="ECO:0000313" key="7">
    <source>
        <dbReference type="EMBL" id="EDA7614683.1"/>
    </source>
</evidence>